<evidence type="ECO:0000256" key="7">
    <source>
        <dbReference type="SAM" id="MobiDB-lite"/>
    </source>
</evidence>
<dbReference type="InterPro" id="IPR018611">
    <property type="entry name" value="Ufl1"/>
</dbReference>
<sequence>MCQRSLAAGGRISLTELAAQLNVDLDHVQTAINQLLNRNRTDDGISAAEFVVCAGELVHREFINNLCVRINSRLEEHGQMSLLQLTKQWELSTEMLNFHILPEIGDRPPARICAVRFEENLCTPRYIAALRKKINAVLVAITNQTLFFKLWNDLGEQDKMSGRLLGSKNSLKSLYIPNLHERMSSQYIKQRISVDHFIECLVLKRLNVVPSDPPAFFRELLPTNEFEDLIFWPSVVLSKSKLWREYILQSNHFCSIEDILPSQFAFLTDKDYAKIVERLQNYEYGVNLRATEDYSVVFEHPQLVDSWLRLVDGFVRERAAKDAPELRKAHLDAILGTKRTEAKGAKGAEKQQQKDDWEVDRPGGKKVNKSAGAKKGGGAGKGAAGKRKGGTESDAQAKYDPLATARLPTDELFDELRRAVASSVSDGLPESLCAELEEEFGSAANKMYRECLGEEYKKVDFGEQQGLKEIYEQKVAKFSESYADICLYEKGTEMFDENESLFGDLRTFLLRTLCTELSLSLLHAVAEPSSSQQAPQKFAQKLREQLIANLESKEAQKLAKELFDGLDSVEHFHEAVQRFASHGGAMLRQPDKRERSNRLDKFGTELRSQLADCSDPPTLLLLAVLLSLKKFFGVAVHASGKFVSPLILFISSKANKVSDPSLFELKELLVDTQRLVVACIRKERSNDEGGVEEGEEEKEQLTARMESLKAFFAENAQKSDML</sequence>
<dbReference type="InterPro" id="IPR056761">
    <property type="entry name" value="Ufl1-like_C"/>
</dbReference>
<dbReference type="WBParaSite" id="GPLIN_000739400">
    <property type="protein sequence ID" value="GPLIN_000739400"/>
    <property type="gene ID" value="GPLIN_000739400"/>
</dbReference>
<organism evidence="11 12">
    <name type="scientific">Globodera pallida</name>
    <name type="common">Potato cyst nematode worm</name>
    <name type="synonym">Heterodera pallida</name>
    <dbReference type="NCBI Taxonomy" id="36090"/>
    <lineage>
        <taxon>Eukaryota</taxon>
        <taxon>Metazoa</taxon>
        <taxon>Ecdysozoa</taxon>
        <taxon>Nematoda</taxon>
        <taxon>Chromadorea</taxon>
        <taxon>Rhabditida</taxon>
        <taxon>Tylenchina</taxon>
        <taxon>Tylenchomorpha</taxon>
        <taxon>Tylenchoidea</taxon>
        <taxon>Heteroderidae</taxon>
        <taxon>Heteroderinae</taxon>
        <taxon>Globodera</taxon>
    </lineage>
</organism>
<evidence type="ECO:0000259" key="10">
    <source>
        <dbReference type="Pfam" id="PF25041"/>
    </source>
</evidence>
<dbReference type="InterPro" id="IPR056580">
    <property type="entry name" value="Ufl1_dom"/>
</dbReference>
<evidence type="ECO:0000313" key="11">
    <source>
        <dbReference type="Proteomes" id="UP000050741"/>
    </source>
</evidence>
<evidence type="ECO:0000256" key="6">
    <source>
        <dbReference type="ARBA" id="ARBA00030452"/>
    </source>
</evidence>
<name>A0A183C3F0_GLOPA</name>
<comment type="function">
    <text evidence="1">E3 UFM1-protein ligase that mediates ufmylation of target proteins.</text>
</comment>
<evidence type="ECO:0000256" key="4">
    <source>
        <dbReference type="ARBA" id="ARBA00022679"/>
    </source>
</evidence>
<feature type="compositionally biased region" description="Gly residues" evidence="7">
    <location>
        <begin position="374"/>
        <end position="383"/>
    </location>
</feature>
<protein>
    <recommendedName>
        <fullName evidence="3">E3 UFM1-protein ligase 1 homolog</fullName>
    </recommendedName>
    <alternativeName>
        <fullName evidence="6">E3 UFM1-protein transferase 1 homolog</fullName>
    </alternativeName>
</protein>
<feature type="domain" description="E3 UFM1-protein ligase 1-like" evidence="9">
    <location>
        <begin position="476"/>
        <end position="590"/>
    </location>
</feature>
<dbReference type="InterPro" id="IPR056579">
    <property type="entry name" value="Ufl1_N"/>
</dbReference>
<evidence type="ECO:0000256" key="2">
    <source>
        <dbReference type="ARBA" id="ARBA00010789"/>
    </source>
</evidence>
<evidence type="ECO:0000256" key="5">
    <source>
        <dbReference type="ARBA" id="ARBA00022786"/>
    </source>
</evidence>
<reference evidence="11" key="1">
    <citation type="submission" date="2013-12" db="EMBL/GenBank/DDBJ databases">
        <authorList>
            <person name="Aslett M."/>
        </authorList>
    </citation>
    <scope>NUCLEOTIDE SEQUENCE [LARGE SCALE GENOMIC DNA]</scope>
    <source>
        <strain evidence="11">Lindley</strain>
    </source>
</reference>
<keyword evidence="4" id="KW-0808">Transferase</keyword>
<dbReference type="GO" id="GO:0032434">
    <property type="term" value="P:regulation of proteasomal ubiquitin-dependent protein catabolic process"/>
    <property type="evidence" value="ECO:0007669"/>
    <property type="project" value="TreeGrafter"/>
</dbReference>
<keyword evidence="5" id="KW-0833">Ubl conjugation pathway</keyword>
<feature type="domain" description="E3 UFM1-protein ligase-like C-terminal" evidence="10">
    <location>
        <begin position="605"/>
        <end position="710"/>
    </location>
</feature>
<comment type="similarity">
    <text evidence="2">Belongs to the UFL1 family.</text>
</comment>
<reference evidence="12" key="3">
    <citation type="submission" date="2016-06" db="UniProtKB">
        <authorList>
            <consortium name="WormBaseParasite"/>
        </authorList>
    </citation>
    <scope>IDENTIFICATION</scope>
</reference>
<proteinExistence type="inferred from homology"/>
<dbReference type="Pfam" id="PF25041">
    <property type="entry name" value="UFL1_C"/>
    <property type="match status" value="1"/>
</dbReference>
<dbReference type="PANTHER" id="PTHR31057:SF0">
    <property type="entry name" value="E3 UFM1-PROTEIN LIGASE 1"/>
    <property type="match status" value="1"/>
</dbReference>
<dbReference type="AlphaFoldDB" id="A0A183C3F0"/>
<evidence type="ECO:0000256" key="3">
    <source>
        <dbReference type="ARBA" id="ARBA00014160"/>
    </source>
</evidence>
<dbReference type="GO" id="GO:0061666">
    <property type="term" value="F:UFM1 ligase activity"/>
    <property type="evidence" value="ECO:0007669"/>
    <property type="project" value="InterPro"/>
</dbReference>
<accession>A0A183C3F0</accession>
<reference evidence="11" key="2">
    <citation type="submission" date="2014-05" db="EMBL/GenBank/DDBJ databases">
        <title>The genome and life-stage specific transcriptomes of Globodera pallida elucidate key aspects of plant parasitism by a cyst nematode.</title>
        <authorList>
            <person name="Cotton J.A."/>
            <person name="Lilley C.J."/>
            <person name="Jones L.M."/>
            <person name="Kikuchi T."/>
            <person name="Reid A.J."/>
            <person name="Thorpe P."/>
            <person name="Tsai I.J."/>
            <person name="Beasley H."/>
            <person name="Blok V."/>
            <person name="Cock P.J.A."/>
            <person name="Van den Akker S.E."/>
            <person name="Holroyd N."/>
            <person name="Hunt M."/>
            <person name="Mantelin S."/>
            <person name="Naghra H."/>
            <person name="Pain A."/>
            <person name="Palomares-Rius J.E."/>
            <person name="Zarowiecki M."/>
            <person name="Berriman M."/>
            <person name="Jones J.T."/>
            <person name="Urwin P.E."/>
        </authorList>
    </citation>
    <scope>NUCLEOTIDE SEQUENCE [LARGE SCALE GENOMIC DNA]</scope>
    <source>
        <strain evidence="11">Lindley</strain>
    </source>
</reference>
<feature type="domain" description="E3 UFM1-protein ligase 1-like N-terminal" evidence="8">
    <location>
        <begin position="6"/>
        <end position="208"/>
    </location>
</feature>
<dbReference type="GO" id="GO:0005789">
    <property type="term" value="C:endoplasmic reticulum membrane"/>
    <property type="evidence" value="ECO:0007669"/>
    <property type="project" value="TreeGrafter"/>
</dbReference>
<evidence type="ECO:0000256" key="1">
    <source>
        <dbReference type="ARBA" id="ARBA00003950"/>
    </source>
</evidence>
<dbReference type="Pfam" id="PF23659">
    <property type="entry name" value="UFL1"/>
    <property type="match status" value="1"/>
</dbReference>
<evidence type="ECO:0000259" key="9">
    <source>
        <dbReference type="Pfam" id="PF23659"/>
    </source>
</evidence>
<evidence type="ECO:0000313" key="12">
    <source>
        <dbReference type="WBParaSite" id="GPLIN_000739400"/>
    </source>
</evidence>
<dbReference type="PANTHER" id="PTHR31057">
    <property type="entry name" value="E3 UFM1-PROTEIN LIGASE 1"/>
    <property type="match status" value="1"/>
</dbReference>
<dbReference type="Pfam" id="PF09743">
    <property type="entry name" value="E3_UFM1_ligase"/>
    <property type="match status" value="1"/>
</dbReference>
<feature type="region of interest" description="Disordered" evidence="7">
    <location>
        <begin position="341"/>
        <end position="401"/>
    </location>
</feature>
<evidence type="ECO:0000259" key="8">
    <source>
        <dbReference type="Pfam" id="PF09743"/>
    </source>
</evidence>
<keyword evidence="11" id="KW-1185">Reference proteome</keyword>
<feature type="compositionally biased region" description="Basic and acidic residues" evidence="7">
    <location>
        <begin position="341"/>
        <end position="363"/>
    </location>
</feature>
<dbReference type="Proteomes" id="UP000050741">
    <property type="component" value="Unassembled WGS sequence"/>
</dbReference>
<dbReference type="GO" id="GO:1990592">
    <property type="term" value="P:protein K69-linked ufmylation"/>
    <property type="evidence" value="ECO:0007669"/>
    <property type="project" value="TreeGrafter"/>
</dbReference>
<dbReference type="GO" id="GO:0034976">
    <property type="term" value="P:response to endoplasmic reticulum stress"/>
    <property type="evidence" value="ECO:0007669"/>
    <property type="project" value="TreeGrafter"/>
</dbReference>